<protein>
    <submittedName>
        <fullName evidence="1">Uncharacterized protein</fullName>
    </submittedName>
</protein>
<reference evidence="1 2" key="1">
    <citation type="journal article" date="2011" name="Science">
        <title>The Selaginella genome identifies genetic changes associated with the evolution of vascular plants.</title>
        <authorList>
            <person name="Banks J.A."/>
            <person name="Nishiyama T."/>
            <person name="Hasebe M."/>
            <person name="Bowman J.L."/>
            <person name="Gribskov M."/>
            <person name="dePamphilis C."/>
            <person name="Albert V.A."/>
            <person name="Aono N."/>
            <person name="Aoyama T."/>
            <person name="Ambrose B.A."/>
            <person name="Ashton N.W."/>
            <person name="Axtell M.J."/>
            <person name="Barker E."/>
            <person name="Barker M.S."/>
            <person name="Bennetzen J.L."/>
            <person name="Bonawitz N.D."/>
            <person name="Chapple C."/>
            <person name="Cheng C."/>
            <person name="Correa L.G."/>
            <person name="Dacre M."/>
            <person name="DeBarry J."/>
            <person name="Dreyer I."/>
            <person name="Elias M."/>
            <person name="Engstrom E.M."/>
            <person name="Estelle M."/>
            <person name="Feng L."/>
            <person name="Finet C."/>
            <person name="Floyd S.K."/>
            <person name="Frommer W.B."/>
            <person name="Fujita T."/>
            <person name="Gramzow L."/>
            <person name="Gutensohn M."/>
            <person name="Harholt J."/>
            <person name="Hattori M."/>
            <person name="Heyl A."/>
            <person name="Hirai T."/>
            <person name="Hiwatashi Y."/>
            <person name="Ishikawa M."/>
            <person name="Iwata M."/>
            <person name="Karol K.G."/>
            <person name="Koehler B."/>
            <person name="Kolukisaoglu U."/>
            <person name="Kubo M."/>
            <person name="Kurata T."/>
            <person name="Lalonde S."/>
            <person name="Li K."/>
            <person name="Li Y."/>
            <person name="Litt A."/>
            <person name="Lyons E."/>
            <person name="Manning G."/>
            <person name="Maruyama T."/>
            <person name="Michael T.P."/>
            <person name="Mikami K."/>
            <person name="Miyazaki S."/>
            <person name="Morinaga S."/>
            <person name="Murata T."/>
            <person name="Mueller-Roeber B."/>
            <person name="Nelson D.R."/>
            <person name="Obara M."/>
            <person name="Oguri Y."/>
            <person name="Olmstead R.G."/>
            <person name="Onodera N."/>
            <person name="Petersen B.L."/>
            <person name="Pils B."/>
            <person name="Prigge M."/>
            <person name="Rensing S.A."/>
            <person name="Riano-Pachon D.M."/>
            <person name="Roberts A.W."/>
            <person name="Sato Y."/>
            <person name="Scheller H.V."/>
            <person name="Schulz B."/>
            <person name="Schulz C."/>
            <person name="Shakirov E.V."/>
            <person name="Shibagaki N."/>
            <person name="Shinohara N."/>
            <person name="Shippen D.E."/>
            <person name="Soerensen I."/>
            <person name="Sotooka R."/>
            <person name="Sugimoto N."/>
            <person name="Sugita M."/>
            <person name="Sumikawa N."/>
            <person name="Tanurdzic M."/>
            <person name="Theissen G."/>
            <person name="Ulvskov P."/>
            <person name="Wakazuki S."/>
            <person name="Weng J.K."/>
            <person name="Willats W.W."/>
            <person name="Wipf D."/>
            <person name="Wolf P.G."/>
            <person name="Yang L."/>
            <person name="Zimmer A.D."/>
            <person name="Zhu Q."/>
            <person name="Mitros T."/>
            <person name="Hellsten U."/>
            <person name="Loque D."/>
            <person name="Otillar R."/>
            <person name="Salamov A."/>
            <person name="Schmutz J."/>
            <person name="Shapiro H."/>
            <person name="Lindquist E."/>
            <person name="Lucas S."/>
            <person name="Rokhsar D."/>
            <person name="Grigoriev I.V."/>
        </authorList>
    </citation>
    <scope>NUCLEOTIDE SEQUENCE [LARGE SCALE GENOMIC DNA]</scope>
</reference>
<dbReference type="HOGENOM" id="CLU_736507_0_0_1"/>
<dbReference type="InParanoid" id="D8T0T0"/>
<dbReference type="Gramene" id="EFJ09800">
    <property type="protein sequence ID" value="EFJ09800"/>
    <property type="gene ID" value="SELMODRAFT_427814"/>
</dbReference>
<accession>D8T0T0</accession>
<proteinExistence type="predicted"/>
<dbReference type="AlphaFoldDB" id="D8T0T0"/>
<sequence>MAEYTLPCLVISGVFLTTCFPSFLLWHRRACSPAILHGSEADPSAILASRVRVEEFRVLGWAGHSSKLRPGRFILVLTSTEKVVLSISNIGEDKIAASLPDQEWLIPSLDFLIATPLDKLPSQSMGVLTILVDGDIGGSFREQATGVIHRLFPSSFPSSRMTTRQERWFSPSDRDRLSCSSTLQELLASKLPEARSCPGWGDKTFARIMRSFSARGDNVVCQDWSGLVALIPGLVRHALPCAPPPLLVAPESKVHALTQLVQCCAREMGMSEARISKRSFPRYYSVFCNSAAKVDEVVSGMVERGYEAYPVYSQDDAILEKVYEHGLSVVVTNVYNRASQDVINYELPRSDEEYVSHTAVIPGGSNWWSMSLATKS</sequence>
<evidence type="ECO:0000313" key="1">
    <source>
        <dbReference type="EMBL" id="EFJ09800.1"/>
    </source>
</evidence>
<keyword evidence="2" id="KW-1185">Reference proteome</keyword>
<gene>
    <name evidence="1" type="ORF">SELMODRAFT_427814</name>
</gene>
<dbReference type="KEGG" id="smo:SELMODRAFT_427814"/>
<evidence type="ECO:0000313" key="2">
    <source>
        <dbReference type="Proteomes" id="UP000001514"/>
    </source>
</evidence>
<organism evidence="2">
    <name type="scientific">Selaginella moellendorffii</name>
    <name type="common">Spikemoss</name>
    <dbReference type="NCBI Taxonomy" id="88036"/>
    <lineage>
        <taxon>Eukaryota</taxon>
        <taxon>Viridiplantae</taxon>
        <taxon>Streptophyta</taxon>
        <taxon>Embryophyta</taxon>
        <taxon>Tracheophyta</taxon>
        <taxon>Lycopodiopsida</taxon>
        <taxon>Selaginellales</taxon>
        <taxon>Selaginellaceae</taxon>
        <taxon>Selaginella</taxon>
    </lineage>
</organism>
<dbReference type="EMBL" id="GL377659">
    <property type="protein sequence ID" value="EFJ09800.1"/>
    <property type="molecule type" value="Genomic_DNA"/>
</dbReference>
<dbReference type="Proteomes" id="UP000001514">
    <property type="component" value="Unassembled WGS sequence"/>
</dbReference>
<name>D8T0T0_SELML</name>